<evidence type="ECO:0000256" key="1">
    <source>
        <dbReference type="ARBA" id="ARBA00010617"/>
    </source>
</evidence>
<dbReference type="EMBL" id="JACHJT010000001">
    <property type="protein sequence ID" value="MBB4929900.1"/>
    <property type="molecule type" value="Genomic_DNA"/>
</dbReference>
<dbReference type="PRINTS" id="PR00359">
    <property type="entry name" value="BP450"/>
</dbReference>
<dbReference type="CDD" id="cd11029">
    <property type="entry name" value="CYP107-like"/>
    <property type="match status" value="1"/>
</dbReference>
<organism evidence="8 9">
    <name type="scientific">Lipingzhangella halophila</name>
    <dbReference type="NCBI Taxonomy" id="1783352"/>
    <lineage>
        <taxon>Bacteria</taxon>
        <taxon>Bacillati</taxon>
        <taxon>Actinomycetota</taxon>
        <taxon>Actinomycetes</taxon>
        <taxon>Streptosporangiales</taxon>
        <taxon>Nocardiopsidaceae</taxon>
        <taxon>Lipingzhangella</taxon>
    </lineage>
</organism>
<gene>
    <name evidence="8" type="ORF">F4561_000720</name>
</gene>
<dbReference type="GO" id="GO:0005506">
    <property type="term" value="F:iron ion binding"/>
    <property type="evidence" value="ECO:0007669"/>
    <property type="project" value="InterPro"/>
</dbReference>
<keyword evidence="3 7" id="KW-0479">Metal-binding</keyword>
<evidence type="ECO:0000256" key="5">
    <source>
        <dbReference type="ARBA" id="ARBA00023004"/>
    </source>
</evidence>
<evidence type="ECO:0000256" key="2">
    <source>
        <dbReference type="ARBA" id="ARBA00022617"/>
    </source>
</evidence>
<dbReference type="SUPFAM" id="SSF48264">
    <property type="entry name" value="Cytochrome P450"/>
    <property type="match status" value="1"/>
</dbReference>
<dbReference type="PANTHER" id="PTHR46696">
    <property type="entry name" value="P450, PUTATIVE (EUROFUNG)-RELATED"/>
    <property type="match status" value="1"/>
</dbReference>
<evidence type="ECO:0000313" key="9">
    <source>
        <dbReference type="Proteomes" id="UP000523007"/>
    </source>
</evidence>
<comment type="similarity">
    <text evidence="1 7">Belongs to the cytochrome P450 family.</text>
</comment>
<name>A0A7W7RDN1_9ACTN</name>
<dbReference type="RefSeq" id="WP_221445352.1">
    <property type="nucleotide sequence ID" value="NZ_JACHJT010000001.1"/>
</dbReference>
<evidence type="ECO:0000256" key="4">
    <source>
        <dbReference type="ARBA" id="ARBA00023002"/>
    </source>
</evidence>
<keyword evidence="4 7" id="KW-0560">Oxidoreductase</keyword>
<evidence type="ECO:0000256" key="6">
    <source>
        <dbReference type="ARBA" id="ARBA00023033"/>
    </source>
</evidence>
<dbReference type="InterPro" id="IPR001128">
    <property type="entry name" value="Cyt_P450"/>
</dbReference>
<dbReference type="PROSITE" id="PS00086">
    <property type="entry name" value="CYTOCHROME_P450"/>
    <property type="match status" value="1"/>
</dbReference>
<dbReference type="GO" id="GO:0016705">
    <property type="term" value="F:oxidoreductase activity, acting on paired donors, with incorporation or reduction of molecular oxygen"/>
    <property type="evidence" value="ECO:0007669"/>
    <property type="project" value="InterPro"/>
</dbReference>
<dbReference type="Proteomes" id="UP000523007">
    <property type="component" value="Unassembled WGS sequence"/>
</dbReference>
<keyword evidence="9" id="KW-1185">Reference proteome</keyword>
<dbReference type="InterPro" id="IPR036396">
    <property type="entry name" value="Cyt_P450_sf"/>
</dbReference>
<dbReference type="InterPro" id="IPR017972">
    <property type="entry name" value="Cyt_P450_CS"/>
</dbReference>
<keyword evidence="5 7" id="KW-0408">Iron</keyword>
<comment type="caution">
    <text evidence="8">The sequence shown here is derived from an EMBL/GenBank/DDBJ whole genome shotgun (WGS) entry which is preliminary data.</text>
</comment>
<dbReference type="FunFam" id="1.10.630.10:FF:000018">
    <property type="entry name" value="Cytochrome P450 monooxygenase"/>
    <property type="match status" value="1"/>
</dbReference>
<evidence type="ECO:0000313" key="8">
    <source>
        <dbReference type="EMBL" id="MBB4929900.1"/>
    </source>
</evidence>
<dbReference type="GO" id="GO:0004497">
    <property type="term" value="F:monooxygenase activity"/>
    <property type="evidence" value="ECO:0007669"/>
    <property type="project" value="UniProtKB-KW"/>
</dbReference>
<proteinExistence type="inferred from homology"/>
<dbReference type="GO" id="GO:0020037">
    <property type="term" value="F:heme binding"/>
    <property type="evidence" value="ECO:0007669"/>
    <property type="project" value="InterPro"/>
</dbReference>
<evidence type="ECO:0000256" key="3">
    <source>
        <dbReference type="ARBA" id="ARBA00022723"/>
    </source>
</evidence>
<reference evidence="8 9" key="1">
    <citation type="submission" date="2020-08" db="EMBL/GenBank/DDBJ databases">
        <title>Sequencing the genomes of 1000 actinobacteria strains.</title>
        <authorList>
            <person name="Klenk H.-P."/>
        </authorList>
    </citation>
    <scope>NUCLEOTIDE SEQUENCE [LARGE SCALE GENOMIC DNA]</scope>
    <source>
        <strain evidence="8 9">DSM 102030</strain>
    </source>
</reference>
<keyword evidence="2 7" id="KW-0349">Heme</keyword>
<dbReference type="Pfam" id="PF00067">
    <property type="entry name" value="p450"/>
    <property type="match status" value="1"/>
</dbReference>
<dbReference type="AlphaFoldDB" id="A0A7W7RDN1"/>
<dbReference type="Gene3D" id="1.10.630.10">
    <property type="entry name" value="Cytochrome P450"/>
    <property type="match status" value="1"/>
</dbReference>
<accession>A0A7W7RDN1</accession>
<protein>
    <submittedName>
        <fullName evidence="8">Cytochrome P450</fullName>
    </submittedName>
</protein>
<dbReference type="InterPro" id="IPR002397">
    <property type="entry name" value="Cyt_P450_B"/>
</dbReference>
<sequence length="412" mass="45285">MAEHRPPVVLAPGISHADLAPDLFAHGPIAQVVLPGGVKLWAITHHDALKEALNTQPDDFVRNAAYWRALNDGEIDPAHPIVAMFNGVDSMLQTDDPDHKRVRQLVQKAFTRRGIQKLQPRVAAVVAELLDEVETAGSERVVDLKEEFAVPLPIRVISELLGIPAEDQARAHDLTTRTLSGLHEGAVDELCAFIDATIEYKRGHPDEGLISQMIAVRDSDDARLSPKELRDNVLLFYTAGYETTMGVITSGVQALLEHPGQMELIRTGQVEWAQAIEEILRWQSSAALIPMMFTAREVEVGGIPLPKGEPLLLAYMAANRDPQVFERANDFDITREPAPHLAFGHGVHRCLGEPLARLELEIALPAVFERLRDMHLWGQRPGPAPSLMMNHPASLRVVLARHVGLGASMATA</sequence>
<evidence type="ECO:0000256" key="7">
    <source>
        <dbReference type="RuleBase" id="RU000461"/>
    </source>
</evidence>
<dbReference type="PANTHER" id="PTHR46696:SF1">
    <property type="entry name" value="CYTOCHROME P450 YJIB-RELATED"/>
    <property type="match status" value="1"/>
</dbReference>
<keyword evidence="6 7" id="KW-0503">Monooxygenase</keyword>
<dbReference type="PRINTS" id="PR00385">
    <property type="entry name" value="P450"/>
</dbReference>